<accession>A0ABR8BXI7</accession>
<evidence type="ECO:0000313" key="2">
    <source>
        <dbReference type="Proteomes" id="UP000606721"/>
    </source>
</evidence>
<evidence type="ECO:0000313" key="1">
    <source>
        <dbReference type="EMBL" id="MBD2278928.1"/>
    </source>
</evidence>
<proteinExistence type="predicted"/>
<protein>
    <submittedName>
        <fullName evidence="1">Uncharacterized protein</fullName>
    </submittedName>
</protein>
<organism evidence="1 2">
    <name type="scientific">Aphanizomenon flos-aquae FACHB-1040</name>
    <dbReference type="NCBI Taxonomy" id="2692887"/>
    <lineage>
        <taxon>Bacteria</taxon>
        <taxon>Bacillati</taxon>
        <taxon>Cyanobacteriota</taxon>
        <taxon>Cyanophyceae</taxon>
        <taxon>Nostocales</taxon>
        <taxon>Aphanizomenonaceae</taxon>
        <taxon>Aphanizomenon</taxon>
    </lineage>
</organism>
<name>A0ABR8BXI7_APHFL</name>
<keyword evidence="2" id="KW-1185">Reference proteome</keyword>
<dbReference type="RefSeq" id="WP_053541472.1">
    <property type="nucleotide sequence ID" value="NZ_JACJQT010000026.1"/>
</dbReference>
<comment type="caution">
    <text evidence="1">The sequence shown here is derived from an EMBL/GenBank/DDBJ whole genome shotgun (WGS) entry which is preliminary data.</text>
</comment>
<reference evidence="1 2" key="1">
    <citation type="journal article" date="2020" name="ISME J.">
        <title>Comparative genomics reveals insights into cyanobacterial evolution and habitat adaptation.</title>
        <authorList>
            <person name="Chen M.Y."/>
            <person name="Teng W.K."/>
            <person name="Zhao L."/>
            <person name="Hu C.X."/>
            <person name="Zhou Y.K."/>
            <person name="Han B.P."/>
            <person name="Song L.R."/>
            <person name="Shu W.S."/>
        </authorList>
    </citation>
    <scope>NUCLEOTIDE SEQUENCE [LARGE SCALE GENOMIC DNA]</scope>
    <source>
        <strain evidence="1 2">FACHB-1040</strain>
    </source>
</reference>
<sequence>MELRRYRFNRKTGKVYLEVGKELSDIGATLKMIILWASQPVYGKPFAHLPAQNWVQITFLDMQSNWCYALLNNGTIDALNPWLQYRKQVESELELCGVITTISFNLVEGEHECFDYSFSGVRGKPGLEERMKTLIDNSGHALVDTSVNLLT</sequence>
<dbReference type="EMBL" id="JACJQT010000026">
    <property type="protein sequence ID" value="MBD2278928.1"/>
    <property type="molecule type" value="Genomic_DNA"/>
</dbReference>
<gene>
    <name evidence="1" type="ORF">H6F99_11680</name>
</gene>
<dbReference type="Proteomes" id="UP000606721">
    <property type="component" value="Unassembled WGS sequence"/>
</dbReference>